<keyword evidence="10" id="KW-0564">Palmitate</keyword>
<dbReference type="GO" id="GO:0005525">
    <property type="term" value="F:GTP binding"/>
    <property type="evidence" value="ECO:0007669"/>
    <property type="project" value="UniProtKB-UniRule"/>
</dbReference>
<dbReference type="Gene3D" id="3.30.70.141">
    <property type="entry name" value="Nucleoside diphosphate kinase-like domain"/>
    <property type="match status" value="1"/>
</dbReference>
<evidence type="ECO:0000256" key="3">
    <source>
        <dbReference type="ARBA" id="ARBA00015771"/>
    </source>
</evidence>
<keyword evidence="7 12" id="KW-0547">Nucleotide-binding</keyword>
<comment type="similarity">
    <text evidence="2 12">Belongs to the TBCC family.</text>
</comment>
<dbReference type="InterPro" id="IPR017901">
    <property type="entry name" value="C-CAP_CF_C-like"/>
</dbReference>
<keyword evidence="17" id="KW-1185">Reference proteome</keyword>
<dbReference type="GO" id="GO:0005929">
    <property type="term" value="C:cilium"/>
    <property type="evidence" value="ECO:0000318"/>
    <property type="project" value="GO_Central"/>
</dbReference>
<dbReference type="KEGG" id="hro:HELRODRAFT_168788"/>
<evidence type="ECO:0000256" key="11">
    <source>
        <dbReference type="ARBA" id="ARBA00023288"/>
    </source>
</evidence>
<evidence type="ECO:0000256" key="4">
    <source>
        <dbReference type="ARBA" id="ARBA00022468"/>
    </source>
</evidence>
<dbReference type="HOGENOM" id="CLU_056119_0_0_1"/>
<protein>
    <recommendedName>
        <fullName evidence="3 12">Protein XRP2</fullName>
    </recommendedName>
</protein>
<evidence type="ECO:0000256" key="6">
    <source>
        <dbReference type="ARBA" id="ARBA00022707"/>
    </source>
</evidence>
<dbReference type="PANTHER" id="PTHR15440">
    <property type="entry name" value="XRP2 PROTEIN"/>
    <property type="match status" value="1"/>
</dbReference>
<accession>T1F0Z1</accession>
<dbReference type="EMBL" id="AMQM01003088">
    <property type="status" value="NOT_ANNOTATED_CDS"/>
    <property type="molecule type" value="Genomic_DNA"/>
</dbReference>
<evidence type="ECO:0000313" key="16">
    <source>
        <dbReference type="EnsemblMetazoa" id="HelroP168788"/>
    </source>
</evidence>
<dbReference type="OrthoDB" id="194775at2759"/>
<comment type="subcellular location">
    <subcellularLocation>
        <location evidence="1">Cell membrane</location>
        <topology evidence="1">Lipid-anchor</topology>
        <orientation evidence="1">Cytoplasmic side</orientation>
    </subcellularLocation>
</comment>
<reference evidence="15 17" key="2">
    <citation type="journal article" date="2013" name="Nature">
        <title>Insights into bilaterian evolution from three spiralian genomes.</title>
        <authorList>
            <person name="Simakov O."/>
            <person name="Marletaz F."/>
            <person name="Cho S.J."/>
            <person name="Edsinger-Gonzales E."/>
            <person name="Havlak P."/>
            <person name="Hellsten U."/>
            <person name="Kuo D.H."/>
            <person name="Larsson T."/>
            <person name="Lv J."/>
            <person name="Arendt D."/>
            <person name="Savage R."/>
            <person name="Osoegawa K."/>
            <person name="de Jong P."/>
            <person name="Grimwood J."/>
            <person name="Chapman J.A."/>
            <person name="Shapiro H."/>
            <person name="Aerts A."/>
            <person name="Otillar R.P."/>
            <person name="Terry A.Y."/>
            <person name="Boore J.L."/>
            <person name="Grigoriev I.V."/>
            <person name="Lindberg D.R."/>
            <person name="Seaver E.C."/>
            <person name="Weisblat D.A."/>
            <person name="Putnam N.H."/>
            <person name="Rokhsar D.S."/>
        </authorList>
    </citation>
    <scope>NUCLEOTIDE SEQUENCE</scope>
</reference>
<dbReference type="Gene3D" id="2.160.20.70">
    <property type="match status" value="1"/>
</dbReference>
<dbReference type="InParanoid" id="T1F0Z1"/>
<dbReference type="GeneID" id="20202491"/>
<evidence type="ECO:0000259" key="14">
    <source>
        <dbReference type="PROSITE" id="PS51329"/>
    </source>
</evidence>
<dbReference type="PANTHER" id="PTHR15440:SF0">
    <property type="entry name" value="PROTEIN XRP2"/>
    <property type="match status" value="1"/>
</dbReference>
<keyword evidence="4 12" id="KW-0343">GTPase activation</keyword>
<dbReference type="InterPro" id="IPR036223">
    <property type="entry name" value="CAP_C_sf"/>
</dbReference>
<organism evidence="16 17">
    <name type="scientific">Helobdella robusta</name>
    <name type="common">Californian leech</name>
    <dbReference type="NCBI Taxonomy" id="6412"/>
    <lineage>
        <taxon>Eukaryota</taxon>
        <taxon>Metazoa</taxon>
        <taxon>Spiralia</taxon>
        <taxon>Lophotrochozoa</taxon>
        <taxon>Annelida</taxon>
        <taxon>Clitellata</taxon>
        <taxon>Hirudinea</taxon>
        <taxon>Rhynchobdellida</taxon>
        <taxon>Glossiphoniidae</taxon>
        <taxon>Helobdella</taxon>
    </lineage>
</organism>
<gene>
    <name evidence="16" type="primary">20202491</name>
    <name evidence="15" type="ORF">HELRODRAFT_168788</name>
</gene>
<keyword evidence="11" id="KW-0449">Lipoprotein</keyword>
<keyword evidence="5" id="KW-1003">Cell membrane</keyword>
<dbReference type="InterPro" id="IPR012945">
    <property type="entry name" value="Tubulin-bd_cofactor_C_dom"/>
</dbReference>
<evidence type="ECO:0000256" key="5">
    <source>
        <dbReference type="ARBA" id="ARBA00022475"/>
    </source>
</evidence>
<reference evidence="16" key="3">
    <citation type="submission" date="2015-06" db="UniProtKB">
        <authorList>
            <consortium name="EnsemblMetazoa"/>
        </authorList>
    </citation>
    <scope>IDENTIFICATION</scope>
</reference>
<feature type="lipid moiety-binding region" description="S-palmitoyl cysteine" evidence="13">
    <location>
        <position position="3"/>
    </location>
</feature>
<comment type="function">
    <text evidence="12">Acts as a GTPase-activating protein (GAP) for tubulin in concert with tubulin-specific chaperone C, but does not enhance tubulin heterodimerization.</text>
</comment>
<name>T1F0Z1_HELRO</name>
<dbReference type="Proteomes" id="UP000015101">
    <property type="component" value="Unassembled WGS sequence"/>
</dbReference>
<proteinExistence type="inferred from homology"/>
<dbReference type="EnsemblMetazoa" id="HelroT168788">
    <property type="protein sequence ID" value="HelroP168788"/>
    <property type="gene ID" value="HelroG168788"/>
</dbReference>
<keyword evidence="6" id="KW-0519">Myristate</keyword>
<dbReference type="RefSeq" id="XP_009012892.1">
    <property type="nucleotide sequence ID" value="XM_009014644.1"/>
</dbReference>
<keyword evidence="8 12" id="KW-0342">GTP-binding</keyword>
<dbReference type="InterPro" id="IPR016098">
    <property type="entry name" value="CAP/MinC_C"/>
</dbReference>
<dbReference type="SMART" id="SM00673">
    <property type="entry name" value="CARP"/>
    <property type="match status" value="2"/>
</dbReference>
<sequence>MGCMCSNVSTEDRSEEPLNEESVVKQYSWDKRESIRQRDNVVSSIQGLTNETVVRVPGSSCGQQIIIRNCQKCFIYILDNLSSVLVEDCKDCQMFLGPTETSVIFKDCESCKVLSASQQFHCKTSQTMDFFICCATRPIIENSRNLKFACFLFYYPQLEGWLEPKLENIFTVPECFEGLGVKLGGRDTIVPYMPSKKNPPSEKSCLVMFFNDGLSHDRARTFIKLMRENHTGCSLVQGRELVLKEIESSEIFNSDKYTMAVKQGPVICLEYCGVDCRHFCQETLVAVSKGSTGLVFISAARDHAQKQVEAFRRLAESKLGNVKTPENFKKRA</sequence>
<evidence type="ECO:0000313" key="15">
    <source>
        <dbReference type="EMBL" id="ESO08870.1"/>
    </source>
</evidence>
<dbReference type="EMBL" id="KB096023">
    <property type="protein sequence ID" value="ESO08870.1"/>
    <property type="molecule type" value="Genomic_DNA"/>
</dbReference>
<dbReference type="AlphaFoldDB" id="T1F0Z1"/>
<evidence type="ECO:0000256" key="9">
    <source>
        <dbReference type="ARBA" id="ARBA00023136"/>
    </source>
</evidence>
<dbReference type="InterPro" id="IPR036850">
    <property type="entry name" value="NDK-like_dom_sf"/>
</dbReference>
<dbReference type="GO" id="GO:0006892">
    <property type="term" value="P:post-Golgi vesicle-mediated transport"/>
    <property type="evidence" value="ECO:0000318"/>
    <property type="project" value="GO_Central"/>
</dbReference>
<dbReference type="SUPFAM" id="SSF69340">
    <property type="entry name" value="C-terminal domain of adenylylcyclase associated protein"/>
    <property type="match status" value="1"/>
</dbReference>
<dbReference type="InterPro" id="IPR039093">
    <property type="entry name" value="XRP2"/>
</dbReference>
<dbReference type="GO" id="GO:1990075">
    <property type="term" value="C:periciliary membrane compartment"/>
    <property type="evidence" value="ECO:0000318"/>
    <property type="project" value="GO_Central"/>
</dbReference>
<dbReference type="GO" id="GO:0005096">
    <property type="term" value="F:GTPase activator activity"/>
    <property type="evidence" value="ECO:0000318"/>
    <property type="project" value="GO_Central"/>
</dbReference>
<feature type="lipid moiety-binding region" description="N-myristoyl glycine" evidence="13">
    <location>
        <position position="2"/>
    </location>
</feature>
<evidence type="ECO:0000313" key="17">
    <source>
        <dbReference type="Proteomes" id="UP000015101"/>
    </source>
</evidence>
<dbReference type="STRING" id="6412.T1F0Z1"/>
<evidence type="ECO:0000256" key="1">
    <source>
        <dbReference type="ARBA" id="ARBA00004342"/>
    </source>
</evidence>
<dbReference type="CTD" id="20202491"/>
<evidence type="ECO:0000256" key="13">
    <source>
        <dbReference type="PIRSR" id="PIRSR037947-2"/>
    </source>
</evidence>
<evidence type="ECO:0000256" key="2">
    <source>
        <dbReference type="ARBA" id="ARBA00008848"/>
    </source>
</evidence>
<dbReference type="PROSITE" id="PS51329">
    <property type="entry name" value="C_CAP_COFACTOR_C"/>
    <property type="match status" value="1"/>
</dbReference>
<dbReference type="PIRSF" id="PIRSF037947">
    <property type="entry name" value="Protein_XRP2"/>
    <property type="match status" value="1"/>
</dbReference>
<dbReference type="OMA" id="FICCATR"/>
<reference evidence="17" key="1">
    <citation type="submission" date="2012-12" db="EMBL/GenBank/DDBJ databases">
        <authorList>
            <person name="Hellsten U."/>
            <person name="Grimwood J."/>
            <person name="Chapman J.A."/>
            <person name="Shapiro H."/>
            <person name="Aerts A."/>
            <person name="Otillar R.P."/>
            <person name="Terry A.Y."/>
            <person name="Boore J.L."/>
            <person name="Simakov O."/>
            <person name="Marletaz F."/>
            <person name="Cho S.-J."/>
            <person name="Edsinger-Gonzales E."/>
            <person name="Havlak P."/>
            <person name="Kuo D.-H."/>
            <person name="Larsson T."/>
            <person name="Lv J."/>
            <person name="Arendt D."/>
            <person name="Savage R."/>
            <person name="Osoegawa K."/>
            <person name="de Jong P."/>
            <person name="Lindberg D.R."/>
            <person name="Seaver E.C."/>
            <person name="Weisblat D.A."/>
            <person name="Putnam N.H."/>
            <person name="Grigoriev I.V."/>
            <person name="Rokhsar D.S."/>
        </authorList>
    </citation>
    <scope>NUCLEOTIDE SEQUENCE</scope>
</reference>
<evidence type="ECO:0000256" key="12">
    <source>
        <dbReference type="PIRNR" id="PIRNR037947"/>
    </source>
</evidence>
<feature type="domain" description="C-CAP/cofactor C-like" evidence="14">
    <location>
        <begin position="31"/>
        <end position="211"/>
    </location>
</feature>
<evidence type="ECO:0000256" key="7">
    <source>
        <dbReference type="ARBA" id="ARBA00022741"/>
    </source>
</evidence>
<evidence type="ECO:0000256" key="8">
    <source>
        <dbReference type="ARBA" id="ARBA00023134"/>
    </source>
</evidence>
<dbReference type="eggNOG" id="KOG2512">
    <property type="taxonomic scope" value="Eukaryota"/>
</dbReference>
<evidence type="ECO:0000256" key="10">
    <source>
        <dbReference type="ARBA" id="ARBA00023139"/>
    </source>
</evidence>
<dbReference type="InterPro" id="IPR006599">
    <property type="entry name" value="CARP_motif"/>
</dbReference>
<keyword evidence="9" id="KW-0472">Membrane</keyword>
<dbReference type="Pfam" id="PF07986">
    <property type="entry name" value="TBCC"/>
    <property type="match status" value="1"/>
</dbReference>